<reference evidence="3 4" key="1">
    <citation type="submission" date="2019-01" db="EMBL/GenBank/DDBJ databases">
        <title>Genome sequencing of the rare red list fungi Fomitopsis rosea.</title>
        <authorList>
            <person name="Buettner E."/>
            <person name="Kellner H."/>
        </authorList>
    </citation>
    <scope>NUCLEOTIDE SEQUENCE [LARGE SCALE GENOMIC DNA]</scope>
    <source>
        <strain evidence="3 4">DSM 105464</strain>
    </source>
</reference>
<dbReference type="EMBL" id="SEKV01000557">
    <property type="protein sequence ID" value="TFY55834.1"/>
    <property type="molecule type" value="Genomic_DNA"/>
</dbReference>
<dbReference type="AlphaFoldDB" id="A0A4Y9Y023"/>
<proteinExistence type="predicted"/>
<sequence>MRVTALGEKIVLRESGLRDDVRLSAEERASIPSDGVGHAVPIASLVLNAAFAWVCVPRSRVAVFVECRSRNTSAHTLVAGPLAVYVDGKQVAKTTLKVRLLFCYIPDAGEVSVGSVKKHTDYAQDIKPQDKIVAPLGVDDAVRVMHRRTASTEEQPERPFVERLWTTACTARYAVTNGHTFAIPKFVLRDALPVSANPQIAITVKAVREKDPNAAGVNSGFDLGSGQEGGVLGENVREADGREGEGIFEWERRVEAGHTDVLQAEWEVSTPAGISWEETAVMKPFWGNNH</sequence>
<dbReference type="InterPro" id="IPR011935">
    <property type="entry name" value="CHP02231"/>
</dbReference>
<evidence type="ECO:0000256" key="1">
    <source>
        <dbReference type="SAM" id="MobiDB-lite"/>
    </source>
</evidence>
<evidence type="ECO:0000259" key="2">
    <source>
        <dbReference type="Pfam" id="PF13598"/>
    </source>
</evidence>
<evidence type="ECO:0000313" key="3">
    <source>
        <dbReference type="EMBL" id="TFY55834.1"/>
    </source>
</evidence>
<evidence type="ECO:0000313" key="4">
    <source>
        <dbReference type="Proteomes" id="UP000298390"/>
    </source>
</evidence>
<dbReference type="STRING" id="34475.A0A4Y9Y023"/>
<dbReference type="Pfam" id="PF13598">
    <property type="entry name" value="DUF4139"/>
    <property type="match status" value="1"/>
</dbReference>
<dbReference type="PANTHER" id="PTHR31005:SF8">
    <property type="entry name" value="DUF4139 DOMAIN-CONTAINING PROTEIN"/>
    <property type="match status" value="1"/>
</dbReference>
<dbReference type="InterPro" id="IPR037291">
    <property type="entry name" value="DUF4139"/>
</dbReference>
<organism evidence="3 4">
    <name type="scientific">Rhodofomes roseus</name>
    <dbReference type="NCBI Taxonomy" id="34475"/>
    <lineage>
        <taxon>Eukaryota</taxon>
        <taxon>Fungi</taxon>
        <taxon>Dikarya</taxon>
        <taxon>Basidiomycota</taxon>
        <taxon>Agaricomycotina</taxon>
        <taxon>Agaricomycetes</taxon>
        <taxon>Polyporales</taxon>
        <taxon>Rhodofomes</taxon>
    </lineage>
</organism>
<feature type="domain" description="DUF4139" evidence="2">
    <location>
        <begin position="26"/>
        <end position="271"/>
    </location>
</feature>
<dbReference type="PANTHER" id="PTHR31005">
    <property type="entry name" value="DUF4139 DOMAIN-CONTAINING PROTEIN"/>
    <property type="match status" value="1"/>
</dbReference>
<protein>
    <recommendedName>
        <fullName evidence="2">DUF4139 domain-containing protein</fullName>
    </recommendedName>
</protein>
<comment type="caution">
    <text evidence="3">The sequence shown here is derived from an EMBL/GenBank/DDBJ whole genome shotgun (WGS) entry which is preliminary data.</text>
</comment>
<gene>
    <name evidence="3" type="ORF">EVJ58_g8005</name>
</gene>
<accession>A0A4Y9Y023</accession>
<dbReference type="Proteomes" id="UP000298390">
    <property type="component" value="Unassembled WGS sequence"/>
</dbReference>
<feature type="region of interest" description="Disordered" evidence="1">
    <location>
        <begin position="217"/>
        <end position="238"/>
    </location>
</feature>
<name>A0A4Y9Y023_9APHY</name>